<sequence length="372" mass="41968">MMKKFRIVPDIYQCDTFNDFLDSFPLNSDDLIITNRYIYDPFIKKFNLPCHFVYQEEHGSGEPSDIMVDAILTNIKNISYKRVIGIGGGTVIDIAKVLSIRKFDCCDEIFDDPSKIKKDKKLIIIPTTCGTGSEVTRSSIISSTKRKTKMRMAYDAYFADIAVLIPEFISTLPYKFFAFSSIDALIHAVESYLSPEATPYTDLFSGKAIKILLQSFVTISKNGVDSRRTVERDVLLASNFAGISFGNAGCGAVHALAFPLSGRYGVVHGESNYQFFVQVLKLYYKKKPEGKISYLIEMIVDILQCHTDQALECLAVLLNDIWKIKSLSCFGMGEDEIEEFSKEVYLTLQPVLSTSYVKLSQDELAEIYRKLL</sequence>
<evidence type="ECO:0000256" key="1">
    <source>
        <dbReference type="ARBA" id="ARBA00007358"/>
    </source>
</evidence>
<organism evidence="5 6">
    <name type="scientific">Acidilutibacter cellobiosedens</name>
    <dbReference type="NCBI Taxonomy" id="2507161"/>
    <lineage>
        <taxon>Bacteria</taxon>
        <taxon>Bacillati</taxon>
        <taxon>Bacillota</taxon>
        <taxon>Tissierellia</taxon>
        <taxon>Tissierellales</taxon>
        <taxon>Acidilutibacteraceae</taxon>
        <taxon>Acidilutibacter</taxon>
    </lineage>
</organism>
<evidence type="ECO:0000313" key="5">
    <source>
        <dbReference type="EMBL" id="QAT61308.1"/>
    </source>
</evidence>
<evidence type="ECO:0000259" key="4">
    <source>
        <dbReference type="Pfam" id="PF25137"/>
    </source>
</evidence>
<dbReference type="Pfam" id="PF25137">
    <property type="entry name" value="ADH_Fe_C"/>
    <property type="match status" value="1"/>
</dbReference>
<dbReference type="KEGG" id="spoa:EQM13_06730"/>
<dbReference type="InterPro" id="IPR056798">
    <property type="entry name" value="ADH_Fe_C"/>
</dbReference>
<dbReference type="Pfam" id="PF00465">
    <property type="entry name" value="Fe-ADH"/>
    <property type="match status" value="1"/>
</dbReference>
<feature type="domain" description="Fe-containing alcohol dehydrogenase-like C-terminal" evidence="4">
    <location>
        <begin position="178"/>
        <end position="371"/>
    </location>
</feature>
<name>A0A410QBT0_9FIRM</name>
<protein>
    <submittedName>
        <fullName evidence="5">Iron-containing alcohol dehydrogenase</fullName>
    </submittedName>
</protein>
<dbReference type="PANTHER" id="PTHR11496">
    <property type="entry name" value="ALCOHOL DEHYDROGENASE"/>
    <property type="match status" value="1"/>
</dbReference>
<dbReference type="AlphaFoldDB" id="A0A410QBT0"/>
<dbReference type="Gene3D" id="3.40.50.1970">
    <property type="match status" value="1"/>
</dbReference>
<dbReference type="OrthoDB" id="9804734at2"/>
<dbReference type="EMBL" id="CP035282">
    <property type="protein sequence ID" value="QAT61308.1"/>
    <property type="molecule type" value="Genomic_DNA"/>
</dbReference>
<dbReference type="GO" id="GO:0004022">
    <property type="term" value="F:alcohol dehydrogenase (NAD+) activity"/>
    <property type="evidence" value="ECO:0007669"/>
    <property type="project" value="TreeGrafter"/>
</dbReference>
<dbReference type="InterPro" id="IPR001670">
    <property type="entry name" value="ADH_Fe/GldA"/>
</dbReference>
<comment type="similarity">
    <text evidence="1">Belongs to the iron-containing alcohol dehydrogenase family.</text>
</comment>
<evidence type="ECO:0000256" key="2">
    <source>
        <dbReference type="ARBA" id="ARBA00023002"/>
    </source>
</evidence>
<dbReference type="GO" id="GO:0046872">
    <property type="term" value="F:metal ion binding"/>
    <property type="evidence" value="ECO:0007669"/>
    <property type="project" value="InterPro"/>
</dbReference>
<dbReference type="Proteomes" id="UP000287969">
    <property type="component" value="Chromosome"/>
</dbReference>
<feature type="domain" description="Alcohol dehydrogenase iron-type/glycerol dehydrogenase GldA" evidence="3">
    <location>
        <begin position="38"/>
        <end position="166"/>
    </location>
</feature>
<evidence type="ECO:0000313" key="6">
    <source>
        <dbReference type="Proteomes" id="UP000287969"/>
    </source>
</evidence>
<gene>
    <name evidence="5" type="ORF">EQM13_06730</name>
</gene>
<proteinExistence type="inferred from homology"/>
<dbReference type="Gene3D" id="1.20.1090.10">
    <property type="entry name" value="Dehydroquinate synthase-like - alpha domain"/>
    <property type="match status" value="1"/>
</dbReference>
<dbReference type="InterPro" id="IPR039697">
    <property type="entry name" value="Alcohol_dehydrogenase_Fe"/>
</dbReference>
<reference evidence="6" key="1">
    <citation type="submission" date="2019-01" db="EMBL/GenBank/DDBJ databases">
        <title>Draft genomes of a novel of Sporanaerobacter strains.</title>
        <authorList>
            <person name="Ma S."/>
        </authorList>
    </citation>
    <scope>NUCLEOTIDE SEQUENCE [LARGE SCALE GENOMIC DNA]</scope>
    <source>
        <strain evidence="6">NJN-17</strain>
    </source>
</reference>
<dbReference type="PANTHER" id="PTHR11496:SF102">
    <property type="entry name" value="ALCOHOL DEHYDROGENASE 4"/>
    <property type="match status" value="1"/>
</dbReference>
<dbReference type="SUPFAM" id="SSF56796">
    <property type="entry name" value="Dehydroquinate synthase-like"/>
    <property type="match status" value="1"/>
</dbReference>
<accession>A0A410QBT0</accession>
<keyword evidence="6" id="KW-1185">Reference proteome</keyword>
<keyword evidence="2" id="KW-0560">Oxidoreductase</keyword>
<evidence type="ECO:0000259" key="3">
    <source>
        <dbReference type="Pfam" id="PF00465"/>
    </source>
</evidence>